<dbReference type="Pfam" id="PF02669">
    <property type="entry name" value="KdpC"/>
    <property type="match status" value="1"/>
</dbReference>
<keyword evidence="12" id="KW-0378">Hydrolase</keyword>
<gene>
    <name evidence="11" type="primary">kdpC</name>
    <name evidence="12" type="ORF">KR50_04210</name>
</gene>
<keyword evidence="8 11" id="KW-1133">Transmembrane helix</keyword>
<keyword evidence="10 11" id="KW-0472">Membrane</keyword>
<dbReference type="GO" id="GO:0016787">
    <property type="term" value="F:hydrolase activity"/>
    <property type="evidence" value="ECO:0007669"/>
    <property type="project" value="UniProtKB-KW"/>
</dbReference>
<comment type="function">
    <text evidence="11">Part of the high-affinity ATP-driven potassium transport (or Kdp) system, which catalyzes the hydrolysis of ATP coupled with the electrogenic transport of potassium into the cytoplasm. This subunit acts as a catalytic chaperone that increases the ATP-binding affinity of the ATP-hydrolyzing subunit KdpB by the formation of a transient KdpB/KdpC/ATP ternary complex.</text>
</comment>
<dbReference type="Proteomes" id="UP000031972">
    <property type="component" value="Unassembled WGS sequence"/>
</dbReference>
<keyword evidence="6 11" id="KW-0067">ATP-binding</keyword>
<dbReference type="InterPro" id="IPR003820">
    <property type="entry name" value="KdpC"/>
</dbReference>
<dbReference type="PATRIC" id="fig|220754.4.peg.431"/>
<proteinExistence type="inferred from homology"/>
<keyword evidence="4 11" id="KW-0812">Transmembrane</keyword>
<accession>A0A0C2VW37</accession>
<organism evidence="12 13">
    <name type="scientific">Jeotgalibacillus campisalis</name>
    <dbReference type="NCBI Taxonomy" id="220754"/>
    <lineage>
        <taxon>Bacteria</taxon>
        <taxon>Bacillati</taxon>
        <taxon>Bacillota</taxon>
        <taxon>Bacilli</taxon>
        <taxon>Bacillales</taxon>
        <taxon>Caryophanaceae</taxon>
        <taxon>Jeotgalibacillus</taxon>
    </lineage>
</organism>
<keyword evidence="13" id="KW-1185">Reference proteome</keyword>
<dbReference type="GO" id="GO:0005886">
    <property type="term" value="C:plasma membrane"/>
    <property type="evidence" value="ECO:0007669"/>
    <property type="project" value="UniProtKB-SubCell"/>
</dbReference>
<evidence type="ECO:0000256" key="5">
    <source>
        <dbReference type="ARBA" id="ARBA00022741"/>
    </source>
</evidence>
<dbReference type="GO" id="GO:0008556">
    <property type="term" value="F:P-type potassium transmembrane transporter activity"/>
    <property type="evidence" value="ECO:0007669"/>
    <property type="project" value="InterPro"/>
</dbReference>
<dbReference type="NCBIfam" id="NF001454">
    <property type="entry name" value="PRK00315.1"/>
    <property type="match status" value="1"/>
</dbReference>
<name>A0A0C2VW37_9BACL</name>
<keyword evidence="7 11" id="KW-0630">Potassium</keyword>
<feature type="transmembrane region" description="Helical" evidence="11">
    <location>
        <begin position="12"/>
        <end position="29"/>
    </location>
</feature>
<evidence type="ECO:0000313" key="12">
    <source>
        <dbReference type="EMBL" id="KIL53092.1"/>
    </source>
</evidence>
<protein>
    <recommendedName>
        <fullName evidence="11">Potassium-transporting ATPase KdpC subunit</fullName>
    </recommendedName>
    <alternativeName>
        <fullName evidence="11">ATP phosphohydrolase [potassium-transporting] C chain</fullName>
    </alternativeName>
    <alternativeName>
        <fullName evidence="11">Potassium-binding and translocating subunit C</fullName>
    </alternativeName>
    <alternativeName>
        <fullName evidence="11">Potassium-translocating ATPase C chain</fullName>
    </alternativeName>
</protein>
<dbReference type="OrthoDB" id="9809491at2"/>
<evidence type="ECO:0000256" key="11">
    <source>
        <dbReference type="HAMAP-Rule" id="MF_00276"/>
    </source>
</evidence>
<evidence type="ECO:0000256" key="2">
    <source>
        <dbReference type="ARBA" id="ARBA00022475"/>
    </source>
</evidence>
<sequence>MKNEQKLAGPIIRSSFTIMILAGLIYPLVSTGIAQAIMPDQADGSLLYNEQGEVVGSELIGQNFTDPMYFHGRESAIEYDASGSGSNNYAPSNQDMITRTEESIAAWSEENPATPVDQLPIDLVTDSASGLDPHISVEGAAAQVERVSELTEISRERLKELIEENTQGKEWGLFGEERVNVLMLNLDLQELIQE</sequence>
<keyword evidence="5 11" id="KW-0547">Nucleotide-binding</keyword>
<evidence type="ECO:0000313" key="13">
    <source>
        <dbReference type="Proteomes" id="UP000031972"/>
    </source>
</evidence>
<comment type="caution">
    <text evidence="12">The sequence shown here is derived from an EMBL/GenBank/DDBJ whole genome shotgun (WGS) entry which is preliminary data.</text>
</comment>
<dbReference type="GO" id="GO:0005524">
    <property type="term" value="F:ATP binding"/>
    <property type="evidence" value="ECO:0007669"/>
    <property type="project" value="UniProtKB-UniRule"/>
</dbReference>
<dbReference type="NCBIfam" id="TIGR00681">
    <property type="entry name" value="kdpC"/>
    <property type="match status" value="1"/>
</dbReference>
<comment type="subunit">
    <text evidence="11">The system is composed of three essential subunits: KdpA, KdpB and KdpC.</text>
</comment>
<comment type="subcellular location">
    <subcellularLocation>
        <location evidence="11">Cell membrane</location>
        <topology evidence="11">Single-pass membrane protein</topology>
    </subcellularLocation>
</comment>
<reference evidence="12 13" key="1">
    <citation type="submission" date="2015-01" db="EMBL/GenBank/DDBJ databases">
        <title>Jeotgalibacillus campisalis genome sequencing.</title>
        <authorList>
            <person name="Goh K.M."/>
            <person name="Chan K.-G."/>
            <person name="Yaakop A.S."/>
            <person name="Ee R."/>
            <person name="Gan H.M."/>
            <person name="Chan C.S."/>
        </authorList>
    </citation>
    <scope>NUCLEOTIDE SEQUENCE [LARGE SCALE GENOMIC DNA]</scope>
    <source>
        <strain evidence="12 13">SF-57</strain>
    </source>
</reference>
<dbReference type="PANTHER" id="PTHR30042:SF2">
    <property type="entry name" value="POTASSIUM-TRANSPORTING ATPASE KDPC SUBUNIT"/>
    <property type="match status" value="1"/>
</dbReference>
<evidence type="ECO:0000256" key="7">
    <source>
        <dbReference type="ARBA" id="ARBA00022958"/>
    </source>
</evidence>
<evidence type="ECO:0000256" key="3">
    <source>
        <dbReference type="ARBA" id="ARBA00022538"/>
    </source>
</evidence>
<dbReference type="PIRSF" id="PIRSF001296">
    <property type="entry name" value="K_ATPase_KdpC"/>
    <property type="match status" value="1"/>
</dbReference>
<keyword evidence="2 11" id="KW-1003">Cell membrane</keyword>
<dbReference type="RefSeq" id="WP_041054132.1">
    <property type="nucleotide sequence ID" value="NZ_JXRR01000001.1"/>
</dbReference>
<evidence type="ECO:0000256" key="9">
    <source>
        <dbReference type="ARBA" id="ARBA00023065"/>
    </source>
</evidence>
<dbReference type="EMBL" id="JXRR01000001">
    <property type="protein sequence ID" value="KIL53092.1"/>
    <property type="molecule type" value="Genomic_DNA"/>
</dbReference>
<evidence type="ECO:0000256" key="1">
    <source>
        <dbReference type="ARBA" id="ARBA00022448"/>
    </source>
</evidence>
<dbReference type="AlphaFoldDB" id="A0A0C2VW37"/>
<evidence type="ECO:0000256" key="6">
    <source>
        <dbReference type="ARBA" id="ARBA00022840"/>
    </source>
</evidence>
<keyword evidence="1 11" id="KW-0813">Transport</keyword>
<keyword evidence="9 11" id="KW-0406">Ion transport</keyword>
<evidence type="ECO:0000256" key="10">
    <source>
        <dbReference type="ARBA" id="ARBA00023136"/>
    </source>
</evidence>
<evidence type="ECO:0000256" key="4">
    <source>
        <dbReference type="ARBA" id="ARBA00022692"/>
    </source>
</evidence>
<evidence type="ECO:0000256" key="8">
    <source>
        <dbReference type="ARBA" id="ARBA00022989"/>
    </source>
</evidence>
<dbReference type="HAMAP" id="MF_00276">
    <property type="entry name" value="KdpC"/>
    <property type="match status" value="1"/>
</dbReference>
<keyword evidence="3 11" id="KW-0633">Potassium transport</keyword>
<comment type="similarity">
    <text evidence="11">Belongs to the KdpC family.</text>
</comment>
<dbReference type="PANTHER" id="PTHR30042">
    <property type="entry name" value="POTASSIUM-TRANSPORTING ATPASE C CHAIN"/>
    <property type="match status" value="1"/>
</dbReference>